<organism evidence="2 3">
    <name type="scientific">Chitinophaga defluvii</name>
    <dbReference type="NCBI Taxonomy" id="3163343"/>
    <lineage>
        <taxon>Bacteria</taxon>
        <taxon>Pseudomonadati</taxon>
        <taxon>Bacteroidota</taxon>
        <taxon>Chitinophagia</taxon>
        <taxon>Chitinophagales</taxon>
        <taxon>Chitinophagaceae</taxon>
        <taxon>Chitinophaga</taxon>
    </lineage>
</organism>
<dbReference type="RefSeq" id="WP_354659413.1">
    <property type="nucleotide sequence ID" value="NZ_JBEXAC010000001.1"/>
</dbReference>
<evidence type="ECO:0000256" key="1">
    <source>
        <dbReference type="SAM" id="SignalP"/>
    </source>
</evidence>
<evidence type="ECO:0000313" key="3">
    <source>
        <dbReference type="Proteomes" id="UP001549749"/>
    </source>
</evidence>
<comment type="caution">
    <text evidence="2">The sequence shown here is derived from an EMBL/GenBank/DDBJ whole genome shotgun (WGS) entry which is preliminary data.</text>
</comment>
<evidence type="ECO:0000313" key="2">
    <source>
        <dbReference type="EMBL" id="MET6996772.1"/>
    </source>
</evidence>
<keyword evidence="3" id="KW-1185">Reference proteome</keyword>
<proteinExistence type="predicted"/>
<reference evidence="2 3" key="1">
    <citation type="submission" date="2024-06" db="EMBL/GenBank/DDBJ databases">
        <title>Chitinophaga defluvii sp. nov., isolated from municipal sewage.</title>
        <authorList>
            <person name="Zhang L."/>
        </authorList>
    </citation>
    <scope>NUCLEOTIDE SEQUENCE [LARGE SCALE GENOMIC DNA]</scope>
    <source>
        <strain evidence="2 3">H8</strain>
    </source>
</reference>
<dbReference type="Proteomes" id="UP001549749">
    <property type="component" value="Unassembled WGS sequence"/>
</dbReference>
<keyword evidence="1" id="KW-0732">Signal</keyword>
<gene>
    <name evidence="2" type="ORF">ABR189_05315</name>
</gene>
<feature type="signal peptide" evidence="1">
    <location>
        <begin position="1"/>
        <end position="24"/>
    </location>
</feature>
<sequence>MIFSKMVFRIICCCLLAFSSVAFGQADKYGVTDVTFGMLAWIKHLNNDADKYFVKEKGEALNQHLTDLKRNLTGYMKARKVLSDSLFRNNITPGKKDERNLEDLKARMGTIMGDMRGVTDFVNDELRAEGDKLNDDIYNILYGEQPRFLSNLEAFLAGVDVTKRDMTVEGSKSYSRLEECVNLIAVLQDKLDRKMKK</sequence>
<feature type="chain" id="PRO_5046357418" evidence="1">
    <location>
        <begin position="25"/>
        <end position="197"/>
    </location>
</feature>
<name>A0ABV2T2D7_9BACT</name>
<protein>
    <submittedName>
        <fullName evidence="2">Uncharacterized protein</fullName>
    </submittedName>
</protein>
<dbReference type="EMBL" id="JBEXAC010000001">
    <property type="protein sequence ID" value="MET6996772.1"/>
    <property type="molecule type" value="Genomic_DNA"/>
</dbReference>
<accession>A0ABV2T2D7</accession>